<feature type="compositionally biased region" description="Low complexity" evidence="1">
    <location>
        <begin position="208"/>
        <end position="231"/>
    </location>
</feature>
<gene>
    <name evidence="2" type="ORF">J2Y00_001841</name>
</gene>
<comment type="caution">
    <text evidence="2">The sequence shown here is derived from an EMBL/GenBank/DDBJ whole genome shotgun (WGS) entry which is preliminary data.</text>
</comment>
<name>A0AAE3XEK1_9DEIO</name>
<dbReference type="AlphaFoldDB" id="A0AAE3XEK1"/>
<feature type="region of interest" description="Disordered" evidence="1">
    <location>
        <begin position="170"/>
        <end position="242"/>
    </location>
</feature>
<evidence type="ECO:0000313" key="3">
    <source>
        <dbReference type="Proteomes" id="UP001185331"/>
    </source>
</evidence>
<sequence>MTARSRPKTRNHLRRHSKRRSDERLRRELTRRDHDRFVRTIEHGQAAFLFQQSANTSFWRLTWDDLTFIAIFDHQRRALRTIYDEELFENAIATGRVPHPDRWADLGGHVRCAAGDVRTLAASALAGEDWETLMTPAPASTPGARLYRPGFTWKEPLCMELAKQWIDQERAAQTAPHPQAAPPAAAATDTPLPATPDALPDAPPAPVPVTDAGRPDASPIPAAAPARSGEAPPAPGGEPDPRATMTALVHAARAITPDVLRAAALLGAIDGPLRAEWTWVRAAPDSLRTAARQAFTAQLSAHTGEDSAFTAEFLTALP</sequence>
<proteinExistence type="predicted"/>
<feature type="region of interest" description="Disordered" evidence="1">
    <location>
        <begin position="1"/>
        <end position="24"/>
    </location>
</feature>
<dbReference type="Proteomes" id="UP001185331">
    <property type="component" value="Unassembled WGS sequence"/>
</dbReference>
<dbReference type="EMBL" id="JAVDQK010000004">
    <property type="protein sequence ID" value="MDR6218278.1"/>
    <property type="molecule type" value="Genomic_DNA"/>
</dbReference>
<dbReference type="RefSeq" id="WP_309854618.1">
    <property type="nucleotide sequence ID" value="NZ_JAVDQJ010000005.1"/>
</dbReference>
<accession>A0AAE3XEK1</accession>
<organism evidence="2 3">
    <name type="scientific">Deinococcus soli</name>
    <name type="common">ex Cha et al. 2016</name>
    <dbReference type="NCBI Taxonomy" id="1309411"/>
    <lineage>
        <taxon>Bacteria</taxon>
        <taxon>Thermotogati</taxon>
        <taxon>Deinococcota</taxon>
        <taxon>Deinococci</taxon>
        <taxon>Deinococcales</taxon>
        <taxon>Deinococcaceae</taxon>
        <taxon>Deinococcus</taxon>
    </lineage>
</organism>
<evidence type="ECO:0000256" key="1">
    <source>
        <dbReference type="SAM" id="MobiDB-lite"/>
    </source>
</evidence>
<protein>
    <submittedName>
        <fullName evidence="2">Uncharacterized protein</fullName>
    </submittedName>
</protein>
<reference evidence="2" key="1">
    <citation type="submission" date="2023-07" db="EMBL/GenBank/DDBJ databases">
        <title>Sorghum-associated microbial communities from plants grown in Nebraska, USA.</title>
        <authorList>
            <person name="Schachtman D."/>
        </authorList>
    </citation>
    <scope>NUCLEOTIDE SEQUENCE</scope>
    <source>
        <strain evidence="2">BE330</strain>
    </source>
</reference>
<feature type="compositionally biased region" description="Low complexity" evidence="1">
    <location>
        <begin position="171"/>
        <end position="200"/>
    </location>
</feature>
<feature type="compositionally biased region" description="Basic residues" evidence="1">
    <location>
        <begin position="1"/>
        <end position="19"/>
    </location>
</feature>
<evidence type="ECO:0000313" key="2">
    <source>
        <dbReference type="EMBL" id="MDR6218278.1"/>
    </source>
</evidence>